<keyword evidence="4" id="KW-0804">Transcription</keyword>
<dbReference type="Pfam" id="PF08281">
    <property type="entry name" value="Sigma70_r4_2"/>
    <property type="match status" value="1"/>
</dbReference>
<comment type="caution">
    <text evidence="7">The sequence shown here is derived from an EMBL/GenBank/DDBJ whole genome shotgun (WGS) entry which is preliminary data.</text>
</comment>
<dbReference type="InterPro" id="IPR013249">
    <property type="entry name" value="RNA_pol_sigma70_r4_t2"/>
</dbReference>
<keyword evidence="8" id="KW-1185">Reference proteome</keyword>
<accession>A0A8J3CIV3</accession>
<evidence type="ECO:0000256" key="1">
    <source>
        <dbReference type="ARBA" id="ARBA00010641"/>
    </source>
</evidence>
<reference evidence="7" key="1">
    <citation type="journal article" date="2014" name="Int. J. Syst. Evol. Microbiol.">
        <title>Complete genome sequence of Corynebacterium casei LMG S-19264T (=DSM 44701T), isolated from a smear-ripened cheese.</title>
        <authorList>
            <consortium name="US DOE Joint Genome Institute (JGI-PGF)"/>
            <person name="Walter F."/>
            <person name="Albersmeier A."/>
            <person name="Kalinowski J."/>
            <person name="Ruckert C."/>
        </authorList>
    </citation>
    <scope>NUCLEOTIDE SEQUENCE</scope>
    <source>
        <strain evidence="7">CGMCC 4.5737</strain>
    </source>
</reference>
<keyword evidence="3" id="KW-0731">Sigma factor</keyword>
<dbReference type="InterPro" id="IPR036388">
    <property type="entry name" value="WH-like_DNA-bd_sf"/>
</dbReference>
<evidence type="ECO:0000256" key="3">
    <source>
        <dbReference type="ARBA" id="ARBA00023082"/>
    </source>
</evidence>
<evidence type="ECO:0000259" key="6">
    <source>
        <dbReference type="Pfam" id="PF08281"/>
    </source>
</evidence>
<feature type="domain" description="RNA polymerase sigma-70 region 2" evidence="5">
    <location>
        <begin position="14"/>
        <end position="79"/>
    </location>
</feature>
<dbReference type="PANTHER" id="PTHR43133:SF25">
    <property type="entry name" value="RNA POLYMERASE SIGMA FACTOR RFAY-RELATED"/>
    <property type="match status" value="1"/>
</dbReference>
<dbReference type="Gene3D" id="1.10.10.10">
    <property type="entry name" value="Winged helix-like DNA-binding domain superfamily/Winged helix DNA-binding domain"/>
    <property type="match status" value="1"/>
</dbReference>
<evidence type="ECO:0000256" key="4">
    <source>
        <dbReference type="ARBA" id="ARBA00023163"/>
    </source>
</evidence>
<dbReference type="InterPro" id="IPR007627">
    <property type="entry name" value="RNA_pol_sigma70_r2"/>
</dbReference>
<dbReference type="Gene3D" id="1.10.1740.10">
    <property type="match status" value="1"/>
</dbReference>
<evidence type="ECO:0000256" key="2">
    <source>
        <dbReference type="ARBA" id="ARBA00023015"/>
    </source>
</evidence>
<evidence type="ECO:0000313" key="7">
    <source>
        <dbReference type="EMBL" id="GGM73290.1"/>
    </source>
</evidence>
<sequence length="167" mass="19085">MSDSGDETPRFERLFTACHRSVLAYALRRTTADSAEDVVAETFMVVWRRLDDVPGDDPLPWILGVARRVLANQLRSMRRNRALVERVATLAPPEDAAPEQVDHEPVHRALGTLSERDREVLMLHVWEELDVPALARTLGCSRTTASVRLHRARRRLTRALEEVTRDR</sequence>
<dbReference type="Proteomes" id="UP000637578">
    <property type="component" value="Unassembled WGS sequence"/>
</dbReference>
<keyword evidence="2" id="KW-0805">Transcription regulation</keyword>
<dbReference type="InterPro" id="IPR039425">
    <property type="entry name" value="RNA_pol_sigma-70-like"/>
</dbReference>
<evidence type="ECO:0000313" key="8">
    <source>
        <dbReference type="Proteomes" id="UP000637578"/>
    </source>
</evidence>
<dbReference type="SUPFAM" id="SSF88946">
    <property type="entry name" value="Sigma2 domain of RNA polymerase sigma factors"/>
    <property type="match status" value="1"/>
</dbReference>
<dbReference type="InterPro" id="IPR014284">
    <property type="entry name" value="RNA_pol_sigma-70_dom"/>
</dbReference>
<protein>
    <submittedName>
        <fullName evidence="7">Uncharacterized protein</fullName>
    </submittedName>
</protein>
<gene>
    <name evidence="7" type="ORF">GCM10012275_49860</name>
</gene>
<evidence type="ECO:0000259" key="5">
    <source>
        <dbReference type="Pfam" id="PF04542"/>
    </source>
</evidence>
<reference evidence="7" key="2">
    <citation type="submission" date="2020-09" db="EMBL/GenBank/DDBJ databases">
        <authorList>
            <person name="Sun Q."/>
            <person name="Zhou Y."/>
        </authorList>
    </citation>
    <scope>NUCLEOTIDE SEQUENCE</scope>
    <source>
        <strain evidence="7">CGMCC 4.5737</strain>
    </source>
</reference>
<organism evidence="7 8">
    <name type="scientific">Longimycelium tulufanense</name>
    <dbReference type="NCBI Taxonomy" id="907463"/>
    <lineage>
        <taxon>Bacteria</taxon>
        <taxon>Bacillati</taxon>
        <taxon>Actinomycetota</taxon>
        <taxon>Actinomycetes</taxon>
        <taxon>Pseudonocardiales</taxon>
        <taxon>Pseudonocardiaceae</taxon>
        <taxon>Longimycelium</taxon>
    </lineage>
</organism>
<comment type="similarity">
    <text evidence="1">Belongs to the sigma-70 factor family. ECF subfamily.</text>
</comment>
<dbReference type="InterPro" id="IPR013324">
    <property type="entry name" value="RNA_pol_sigma_r3/r4-like"/>
</dbReference>
<feature type="domain" description="RNA polymerase sigma factor 70 region 4 type 2" evidence="6">
    <location>
        <begin position="104"/>
        <end position="156"/>
    </location>
</feature>
<dbReference type="NCBIfam" id="TIGR02937">
    <property type="entry name" value="sigma70-ECF"/>
    <property type="match status" value="1"/>
</dbReference>
<dbReference type="EMBL" id="BMMK01000030">
    <property type="protein sequence ID" value="GGM73290.1"/>
    <property type="molecule type" value="Genomic_DNA"/>
</dbReference>
<dbReference type="InterPro" id="IPR013325">
    <property type="entry name" value="RNA_pol_sigma_r2"/>
</dbReference>
<proteinExistence type="inferred from homology"/>
<dbReference type="AlphaFoldDB" id="A0A8J3CIV3"/>
<dbReference type="GO" id="GO:0016987">
    <property type="term" value="F:sigma factor activity"/>
    <property type="evidence" value="ECO:0007669"/>
    <property type="project" value="UniProtKB-KW"/>
</dbReference>
<dbReference type="PANTHER" id="PTHR43133">
    <property type="entry name" value="RNA POLYMERASE ECF-TYPE SIGMA FACTO"/>
    <property type="match status" value="1"/>
</dbReference>
<dbReference type="SUPFAM" id="SSF88659">
    <property type="entry name" value="Sigma3 and sigma4 domains of RNA polymerase sigma factors"/>
    <property type="match status" value="1"/>
</dbReference>
<dbReference type="Pfam" id="PF04542">
    <property type="entry name" value="Sigma70_r2"/>
    <property type="match status" value="1"/>
</dbReference>
<dbReference type="GO" id="GO:0006352">
    <property type="term" value="P:DNA-templated transcription initiation"/>
    <property type="evidence" value="ECO:0007669"/>
    <property type="project" value="InterPro"/>
</dbReference>
<name>A0A8J3CIV3_9PSEU</name>
<dbReference type="GO" id="GO:0003677">
    <property type="term" value="F:DNA binding"/>
    <property type="evidence" value="ECO:0007669"/>
    <property type="project" value="InterPro"/>
</dbReference>